<evidence type="ECO:0000313" key="1">
    <source>
        <dbReference type="EMBL" id="MBM6856611.1"/>
    </source>
</evidence>
<proteinExistence type="predicted"/>
<evidence type="ECO:0000313" key="2">
    <source>
        <dbReference type="Proteomes" id="UP000698924"/>
    </source>
</evidence>
<organism evidence="1 2">
    <name type="scientific">Caecibacteroides pullorum</name>
    <dbReference type="NCBI Taxonomy" id="2725562"/>
    <lineage>
        <taxon>Bacteria</taxon>
        <taxon>Pseudomonadati</taxon>
        <taxon>Bacteroidota</taxon>
        <taxon>Bacteroidia</taxon>
        <taxon>Bacteroidales</taxon>
        <taxon>Bacteroidaceae</taxon>
        <taxon>Caecibacteroides</taxon>
    </lineage>
</organism>
<protein>
    <submittedName>
        <fullName evidence="1">Uncharacterized protein</fullName>
    </submittedName>
</protein>
<accession>A0AA40ZRN6</accession>
<reference evidence="1 2" key="1">
    <citation type="journal article" date="2021" name="Sci. Rep.">
        <title>The distribution of antibiotic resistance genes in chicken gut microbiota commensals.</title>
        <authorList>
            <person name="Juricova H."/>
            <person name="Matiasovicova J."/>
            <person name="Kubasova T."/>
            <person name="Cejkova D."/>
            <person name="Rychlik I."/>
        </authorList>
    </citation>
    <scope>NUCLEOTIDE SEQUENCE [LARGE SCALE GENOMIC DNA]</scope>
    <source>
        <strain evidence="1 2">An421</strain>
    </source>
</reference>
<gene>
    <name evidence="1" type="ORF">H6D15_03190</name>
</gene>
<sequence>MISQESDEVKLLFIEEALSLHGEWLCDILVEAIEKNKLRRTDALLDSINYSSFTDNGNPGLRFSFFGYGRAVDMTGYKRNKHEVDTMHDIWGMKRNKLKRTSNRWYAKNMYAGYYKLVSKIMYGLGEQEIARLKGILENRKNATI</sequence>
<dbReference type="AlphaFoldDB" id="A0AA40ZRN6"/>
<keyword evidence="2" id="KW-1185">Reference proteome</keyword>
<name>A0AA40ZRN6_9BACT</name>
<dbReference type="Proteomes" id="UP000698924">
    <property type="component" value="Unassembled WGS sequence"/>
</dbReference>
<dbReference type="EMBL" id="JACJMO010000002">
    <property type="protein sequence ID" value="MBM6856611.1"/>
    <property type="molecule type" value="Genomic_DNA"/>
</dbReference>
<comment type="caution">
    <text evidence="1">The sequence shown here is derived from an EMBL/GenBank/DDBJ whole genome shotgun (WGS) entry which is preliminary data.</text>
</comment>
<dbReference type="RefSeq" id="WP_204971081.1">
    <property type="nucleotide sequence ID" value="NZ_JAAZTS010000002.1"/>
</dbReference>